<dbReference type="EMBL" id="JAGHQL010000021">
    <property type="protein sequence ID" value="KAH0544282.1"/>
    <property type="molecule type" value="Genomic_DNA"/>
</dbReference>
<feature type="compositionally biased region" description="Basic and acidic residues" evidence="2">
    <location>
        <begin position="307"/>
        <end position="325"/>
    </location>
</feature>
<dbReference type="AlphaFoldDB" id="A0A9P8IEK5"/>
<keyword evidence="1" id="KW-0175">Coiled coil</keyword>
<dbReference type="Proteomes" id="UP000698800">
    <property type="component" value="Unassembled WGS sequence"/>
</dbReference>
<feature type="compositionally biased region" description="Polar residues" evidence="2">
    <location>
        <begin position="290"/>
        <end position="306"/>
    </location>
</feature>
<evidence type="ECO:0000313" key="3">
    <source>
        <dbReference type="EMBL" id="KAH0544282.1"/>
    </source>
</evidence>
<gene>
    <name evidence="3" type="ORF">FGG08_001545</name>
</gene>
<evidence type="ECO:0000256" key="2">
    <source>
        <dbReference type="SAM" id="MobiDB-lite"/>
    </source>
</evidence>
<keyword evidence="4" id="KW-1185">Reference proteome</keyword>
<evidence type="ECO:0000256" key="1">
    <source>
        <dbReference type="SAM" id="Coils"/>
    </source>
</evidence>
<evidence type="ECO:0000313" key="4">
    <source>
        <dbReference type="Proteomes" id="UP000698800"/>
    </source>
</evidence>
<comment type="caution">
    <text evidence="3">The sequence shown here is derived from an EMBL/GenBank/DDBJ whole genome shotgun (WGS) entry which is preliminary data.</text>
</comment>
<accession>A0A9P8IEK5</accession>
<protein>
    <submittedName>
        <fullName evidence="3">Uncharacterized protein</fullName>
    </submittedName>
</protein>
<reference evidence="3" key="1">
    <citation type="submission" date="2021-03" db="EMBL/GenBank/DDBJ databases">
        <title>Comparative genomics and phylogenomic investigation of the class Geoglossomycetes provide insights into ecological specialization and systematics.</title>
        <authorList>
            <person name="Melie T."/>
            <person name="Pirro S."/>
            <person name="Miller A.N."/>
            <person name="Quandt A."/>
        </authorList>
    </citation>
    <scope>NUCLEOTIDE SEQUENCE</scope>
    <source>
        <strain evidence="3">GBOQ0MN5Z8</strain>
    </source>
</reference>
<sequence>MTLLDTNSVFAETLLLLRTARTPFLEMASKNKRKRRALQREEQRIKRLKEQHATELEELRQSSAATDAELEAFYSRLDGAATRNVEDARHRPTYAPEYIPYDPRLRVQSPGDPIEAGRRSSSHLRLPPPRADDYKLISVYEAIGITEEDLSRDRNERHMEKAEKLTTSYENFRFDEEEIKGGDIGNACYTGSGRFSTPSRILDFSDEDMEVRVRGGDSQGERYTDTTASHENVCSGKEAETIEMVIRDNCARGEGQAEKEDILPAFHQSVRPGEVGMADKDKVTGGDQGEQASGASDLSSMTMGSNRNEELSRSEGAKEGQCAEKGEDDAWWLCHPDDLGSPMDIQ</sequence>
<feature type="region of interest" description="Disordered" evidence="2">
    <location>
        <begin position="260"/>
        <end position="346"/>
    </location>
</feature>
<feature type="region of interest" description="Disordered" evidence="2">
    <location>
        <begin position="103"/>
        <end position="130"/>
    </location>
</feature>
<name>A0A9P8IEK5_9PEZI</name>
<feature type="coiled-coil region" evidence="1">
    <location>
        <begin position="31"/>
        <end position="65"/>
    </location>
</feature>
<proteinExistence type="predicted"/>
<organism evidence="3 4">
    <name type="scientific">Glutinoglossum americanum</name>
    <dbReference type="NCBI Taxonomy" id="1670608"/>
    <lineage>
        <taxon>Eukaryota</taxon>
        <taxon>Fungi</taxon>
        <taxon>Dikarya</taxon>
        <taxon>Ascomycota</taxon>
        <taxon>Pezizomycotina</taxon>
        <taxon>Geoglossomycetes</taxon>
        <taxon>Geoglossales</taxon>
        <taxon>Geoglossaceae</taxon>
        <taxon>Glutinoglossum</taxon>
    </lineage>
</organism>
<dbReference type="OrthoDB" id="10631883at2759"/>